<accession>A0A2K9NHK1</accession>
<dbReference type="SUPFAM" id="SSF48452">
    <property type="entry name" value="TPR-like"/>
    <property type="match status" value="2"/>
</dbReference>
<dbReference type="Pfam" id="PF13432">
    <property type="entry name" value="TPR_16"/>
    <property type="match status" value="2"/>
</dbReference>
<dbReference type="Pfam" id="PF01075">
    <property type="entry name" value="Glyco_transf_9"/>
    <property type="match status" value="1"/>
</dbReference>
<dbReference type="Pfam" id="PF13181">
    <property type="entry name" value="TPR_8"/>
    <property type="match status" value="1"/>
</dbReference>
<dbReference type="InterPro" id="IPR002201">
    <property type="entry name" value="Glyco_trans_9"/>
</dbReference>
<name>A0A2K9NHK1_9PROT</name>
<dbReference type="GO" id="GO:0016757">
    <property type="term" value="F:glycosyltransferase activity"/>
    <property type="evidence" value="ECO:0007669"/>
    <property type="project" value="InterPro"/>
</dbReference>
<dbReference type="Proteomes" id="UP000234752">
    <property type="component" value="Chromosome eg_2"/>
</dbReference>
<proteinExistence type="predicted"/>
<evidence type="ECO:0000313" key="2">
    <source>
        <dbReference type="Proteomes" id="UP000234752"/>
    </source>
</evidence>
<dbReference type="Gene3D" id="1.25.40.10">
    <property type="entry name" value="Tetratricopeptide repeat domain"/>
    <property type="match status" value="2"/>
</dbReference>
<dbReference type="SUPFAM" id="SSF53756">
    <property type="entry name" value="UDP-Glycosyltransferase/glycogen phosphorylase"/>
    <property type="match status" value="1"/>
</dbReference>
<dbReference type="OrthoDB" id="7327837at2"/>
<dbReference type="InterPro" id="IPR019734">
    <property type="entry name" value="TPR_rpt"/>
</dbReference>
<dbReference type="AlphaFoldDB" id="A0A2K9NHK1"/>
<dbReference type="PANTHER" id="PTHR44998">
    <property type="match status" value="1"/>
</dbReference>
<reference evidence="1 2" key="1">
    <citation type="submission" date="2017-12" db="EMBL/GenBank/DDBJ databases">
        <title>Genomes of bacteria within cyanobacterial aggregates.</title>
        <authorList>
            <person name="Cai H."/>
        </authorList>
    </citation>
    <scope>NUCLEOTIDE SEQUENCE [LARGE SCALE GENOMIC DNA]</scope>
    <source>
        <strain evidence="1 2">TH16</strain>
    </source>
</reference>
<organism evidence="1 2">
    <name type="scientific">Niveispirillum cyanobacteriorum</name>
    <dbReference type="NCBI Taxonomy" id="1612173"/>
    <lineage>
        <taxon>Bacteria</taxon>
        <taxon>Pseudomonadati</taxon>
        <taxon>Pseudomonadota</taxon>
        <taxon>Alphaproteobacteria</taxon>
        <taxon>Rhodospirillales</taxon>
        <taxon>Azospirillaceae</taxon>
        <taxon>Niveispirillum</taxon>
    </lineage>
</organism>
<dbReference type="InterPro" id="IPR011990">
    <property type="entry name" value="TPR-like_helical_dom_sf"/>
</dbReference>
<protein>
    <submittedName>
        <fullName evidence="1">Uncharacterized protein</fullName>
    </submittedName>
</protein>
<evidence type="ECO:0000313" key="1">
    <source>
        <dbReference type="EMBL" id="AUN32046.1"/>
    </source>
</evidence>
<gene>
    <name evidence="1" type="ORF">C0V82_16615</name>
</gene>
<dbReference type="PANTHER" id="PTHR44998:SF1">
    <property type="entry name" value="UDP-N-ACETYLGLUCOSAMINE--PEPTIDE N-ACETYLGLUCOSAMINYLTRANSFERASE 110 KDA SUBUNIT"/>
    <property type="match status" value="1"/>
</dbReference>
<dbReference type="SMART" id="SM00028">
    <property type="entry name" value="TPR"/>
    <property type="match status" value="7"/>
</dbReference>
<dbReference type="KEGG" id="ncb:C0V82_16615"/>
<keyword evidence="2" id="KW-1185">Reference proteome</keyword>
<dbReference type="EMBL" id="CP025612">
    <property type="protein sequence ID" value="AUN32046.1"/>
    <property type="molecule type" value="Genomic_DNA"/>
</dbReference>
<dbReference type="Gene3D" id="3.40.50.2000">
    <property type="entry name" value="Glycogen Phosphorylase B"/>
    <property type="match status" value="1"/>
</dbReference>
<dbReference type="RefSeq" id="WP_102113597.1">
    <property type="nucleotide sequence ID" value="NZ_BMGN01000006.1"/>
</dbReference>
<sequence length="641" mass="69513">MDVNSAIDQAIARHQAGDWAGAEAAYRDILVVAPALADIHYLMGMSCLSQGKASAAVKALRTAVRMKNGRGDWWHNLGIALRQSGDPAAARQAFATAITQLDANPAQQAEALAEQGALLASTDPQEAEALLRRALVLVPGLPSAAGNLAAVLFNRCTDDGFLNRPEAVSLLTEAHRLAPASTVIANRLGLALLRGERHQEALALFDSVLSREPDNSTALLARSDVLSILGCFEEAAAAARHAAVVGSSGRAGPLVALGVALHGQGYLDDARQAFDAAIAIDRDNLPAHLNLGTLLRDLGDDEGTERCYQRSLQLAPSMPVVHWQRAQARLIAGDFVEGWQEYEWRWGMPGFSLSAVLRALPIWDGSGLSLGSILLVHAEQGHGDSLQFVRYLPLLRARGLKVLLQVQPALVRLFRESLPSDIDVERLGSPVPETVSCRCPLLGLPLRLGTRNLADIPVQVPYLSALSDRRGLWRQRLRDLPGLRVGLVWAGDSREGDPRAAATDKRRSLSLSQLSPLSTLPGLTFVSLQKGPKASQAAQAPFPLYDWTDELTDFADTAALVSELDLVIGVDTAVIHLSAALARPTWVLSRFDGCWRWLRHRADNPWYPDLRLFRQTQWADWRGVIAELVNALVLSPPKRPD</sequence>
<dbReference type="PROSITE" id="PS50005">
    <property type="entry name" value="TPR"/>
    <property type="match status" value="2"/>
</dbReference>